<protein>
    <recommendedName>
        <fullName evidence="2">alpha,alpha-trehalase</fullName>
        <ecNumber evidence="2">3.2.1.28</ecNumber>
    </recommendedName>
    <alternativeName>
        <fullName evidence="3">Alpha,alpha-trehalase</fullName>
    </alternativeName>
    <alternativeName>
        <fullName evidence="4">Alpha,alpha-trehalose glucohydrolase</fullName>
    </alternativeName>
</protein>
<feature type="signal peptide" evidence="5">
    <location>
        <begin position="1"/>
        <end position="24"/>
    </location>
</feature>
<organism evidence="6 7">
    <name type="scientific">Coemansia biformis</name>
    <dbReference type="NCBI Taxonomy" id="1286918"/>
    <lineage>
        <taxon>Eukaryota</taxon>
        <taxon>Fungi</taxon>
        <taxon>Fungi incertae sedis</taxon>
        <taxon>Zoopagomycota</taxon>
        <taxon>Kickxellomycotina</taxon>
        <taxon>Kickxellomycetes</taxon>
        <taxon>Kickxellales</taxon>
        <taxon>Kickxellaceae</taxon>
        <taxon>Coemansia</taxon>
    </lineage>
</organism>
<dbReference type="PANTHER" id="PTHR23403:SF1">
    <property type="entry name" value="TREHALASE"/>
    <property type="match status" value="1"/>
</dbReference>
<dbReference type="Proteomes" id="UP001143981">
    <property type="component" value="Unassembled WGS sequence"/>
</dbReference>
<gene>
    <name evidence="6" type="ORF">LPJ61_005222</name>
</gene>
<dbReference type="Gene3D" id="1.50.10.10">
    <property type="match status" value="1"/>
</dbReference>
<feature type="chain" id="PRO_5040839884" description="alpha,alpha-trehalase" evidence="5">
    <location>
        <begin position="25"/>
        <end position="662"/>
    </location>
</feature>
<evidence type="ECO:0000313" key="6">
    <source>
        <dbReference type="EMBL" id="KAJ1726385.1"/>
    </source>
</evidence>
<evidence type="ECO:0000256" key="2">
    <source>
        <dbReference type="ARBA" id="ARBA00012757"/>
    </source>
</evidence>
<keyword evidence="5" id="KW-0732">Signal</keyword>
<dbReference type="Pfam" id="PF01204">
    <property type="entry name" value="Trehalase"/>
    <property type="match status" value="2"/>
</dbReference>
<dbReference type="InterPro" id="IPR012341">
    <property type="entry name" value="6hp_glycosidase-like_sf"/>
</dbReference>
<dbReference type="InterPro" id="IPR001661">
    <property type="entry name" value="Glyco_hydro_37"/>
</dbReference>
<dbReference type="PANTHER" id="PTHR23403">
    <property type="entry name" value="TREHALASE"/>
    <property type="match status" value="1"/>
</dbReference>
<dbReference type="EMBL" id="JANBOI010001592">
    <property type="protein sequence ID" value="KAJ1726385.1"/>
    <property type="molecule type" value="Genomic_DNA"/>
</dbReference>
<evidence type="ECO:0000256" key="4">
    <source>
        <dbReference type="ARBA" id="ARBA00031637"/>
    </source>
</evidence>
<comment type="similarity">
    <text evidence="1">Belongs to the glycosyl hydrolase 37 family.</text>
</comment>
<dbReference type="OrthoDB" id="3542292at2759"/>
<evidence type="ECO:0000313" key="7">
    <source>
        <dbReference type="Proteomes" id="UP001143981"/>
    </source>
</evidence>
<dbReference type="GO" id="GO:0004555">
    <property type="term" value="F:alpha,alpha-trehalase activity"/>
    <property type="evidence" value="ECO:0007669"/>
    <property type="project" value="UniProtKB-EC"/>
</dbReference>
<dbReference type="InterPro" id="IPR008928">
    <property type="entry name" value="6-hairpin_glycosidase_sf"/>
</dbReference>
<feature type="non-terminal residue" evidence="6">
    <location>
        <position position="662"/>
    </location>
</feature>
<accession>A0A9W7YAB7</accession>
<evidence type="ECO:0000256" key="5">
    <source>
        <dbReference type="SAM" id="SignalP"/>
    </source>
</evidence>
<proteinExistence type="inferred from homology"/>
<sequence length="662" mass="71850">MRLATALGLAAAAMVAAAAADASAYVPPKVTVNSGRAQQKVCEHPIYCDGAILRRVQLSGVFDKDKTFIDMPTRKPVVDIVSAYYRLPGNATKDQVAKFVDDNFWPIGADVVEAELADWTDDPPFLRGVTDPVLRGYGMSIHNQWKKLARRRDSSELCKGCESSLLPVNHTFIVPGDASSREFNYWQSYYINMGLLRSGLYATAKGALQNLLDMVAVYGFVPTGGRVYFTDRSELPLLSLMVKDYYEATKDLGFVAAALPLLKKEFSFWDTYRSISISYSRNGTHLLRRGQGQQREYVTSTTTTTGPDLFSTAAPQLFLTAGASGSISQSTAYLRPEVIMSDIVTSATSFNAPELFSTAVSHGALFASTEAGTTPGVQYVDLATAMIGPSLFSTAAARQLDLPATNPFTNFTRSQLLVLGAVDVNQTVSVNLNSILFQVETTIANLIELANKGKATDESLAHRKNSDTRRQTLFDLAFNPDTGLFADYNLRTSKQSEIWSLSSLWSYWAFADALPAASTQKALDSLAELHERFPGGLPSTFYNSTLTWDLPFVQSPLQHMAIQSAASIEKLPSLRKRTSAHGKSIAAGIAQSTLTSAFCNWYTTGGSINGVLNPYSSASDSSGGSNFGAYVVDENGVVVTTTDASNQGNYAWTNGVLLWVYD</sequence>
<dbReference type="GO" id="GO:0005993">
    <property type="term" value="P:trehalose catabolic process"/>
    <property type="evidence" value="ECO:0007669"/>
    <property type="project" value="TreeGrafter"/>
</dbReference>
<evidence type="ECO:0000256" key="1">
    <source>
        <dbReference type="ARBA" id="ARBA00005615"/>
    </source>
</evidence>
<dbReference type="AlphaFoldDB" id="A0A9W7YAB7"/>
<reference evidence="6" key="1">
    <citation type="submission" date="2022-07" db="EMBL/GenBank/DDBJ databases">
        <title>Phylogenomic reconstructions and comparative analyses of Kickxellomycotina fungi.</title>
        <authorList>
            <person name="Reynolds N.K."/>
            <person name="Stajich J.E."/>
            <person name="Barry K."/>
            <person name="Grigoriev I.V."/>
            <person name="Crous P."/>
            <person name="Smith M.E."/>
        </authorList>
    </citation>
    <scope>NUCLEOTIDE SEQUENCE</scope>
    <source>
        <strain evidence="6">BCRC 34381</strain>
    </source>
</reference>
<name>A0A9W7YAB7_9FUNG</name>
<evidence type="ECO:0000256" key="3">
    <source>
        <dbReference type="ARBA" id="ARBA00030473"/>
    </source>
</evidence>
<dbReference type="SUPFAM" id="SSF48208">
    <property type="entry name" value="Six-hairpin glycosidases"/>
    <property type="match status" value="2"/>
</dbReference>
<keyword evidence="7" id="KW-1185">Reference proteome</keyword>
<dbReference type="EC" id="3.2.1.28" evidence="2"/>
<comment type="caution">
    <text evidence="6">The sequence shown here is derived from an EMBL/GenBank/DDBJ whole genome shotgun (WGS) entry which is preliminary data.</text>
</comment>